<dbReference type="InterPro" id="IPR029144">
    <property type="entry name" value="Thr_synth_N"/>
</dbReference>
<dbReference type="EMBL" id="UOEP01000175">
    <property type="protein sequence ID" value="VAW22630.1"/>
    <property type="molecule type" value="Genomic_DNA"/>
</dbReference>
<protein>
    <submittedName>
        <fullName evidence="2">Threonine synthase</fullName>
        <ecNumber evidence="2">4.2.3.1</ecNumber>
    </submittedName>
</protein>
<dbReference type="Pfam" id="PF14821">
    <property type="entry name" value="Thr_synth_N"/>
    <property type="match status" value="1"/>
</dbReference>
<accession>A0A3B0U0X1</accession>
<sequence>MKYYSTNKKTNPVSLKEAVVKGLANDNGLFMPERIEKFKPSFFDSI</sequence>
<dbReference type="EC" id="4.2.3.1" evidence="2"/>
<feature type="domain" description="Threonine synthase N-terminal" evidence="1">
    <location>
        <begin position="2"/>
        <end position="44"/>
    </location>
</feature>
<dbReference type="Gene3D" id="3.90.1380.10">
    <property type="entry name" value="Threonine synthase, N-terminal domain"/>
    <property type="match status" value="1"/>
</dbReference>
<dbReference type="GO" id="GO:0004795">
    <property type="term" value="F:threonine synthase activity"/>
    <property type="evidence" value="ECO:0007669"/>
    <property type="project" value="UniProtKB-EC"/>
</dbReference>
<keyword evidence="2" id="KW-0456">Lyase</keyword>
<organism evidence="2">
    <name type="scientific">hydrothermal vent metagenome</name>
    <dbReference type="NCBI Taxonomy" id="652676"/>
    <lineage>
        <taxon>unclassified sequences</taxon>
        <taxon>metagenomes</taxon>
        <taxon>ecological metagenomes</taxon>
    </lineage>
</organism>
<dbReference type="AlphaFoldDB" id="A0A3B0U0X1"/>
<dbReference type="InterPro" id="IPR037158">
    <property type="entry name" value="Thr_synth_N_sf"/>
</dbReference>
<proteinExistence type="predicted"/>
<feature type="non-terminal residue" evidence="2">
    <location>
        <position position="46"/>
    </location>
</feature>
<reference evidence="2" key="1">
    <citation type="submission" date="2018-06" db="EMBL/GenBank/DDBJ databases">
        <authorList>
            <person name="Zhirakovskaya E."/>
        </authorList>
    </citation>
    <scope>NUCLEOTIDE SEQUENCE</scope>
</reference>
<gene>
    <name evidence="2" type="ORF">MNBD_BACTEROID01-129</name>
</gene>
<name>A0A3B0U0X1_9ZZZZ</name>
<evidence type="ECO:0000313" key="2">
    <source>
        <dbReference type="EMBL" id="VAW22630.1"/>
    </source>
</evidence>
<dbReference type="InterPro" id="IPR036052">
    <property type="entry name" value="TrpB-like_PALP_sf"/>
</dbReference>
<dbReference type="SUPFAM" id="SSF53686">
    <property type="entry name" value="Tryptophan synthase beta subunit-like PLP-dependent enzymes"/>
    <property type="match status" value="1"/>
</dbReference>
<evidence type="ECO:0000259" key="1">
    <source>
        <dbReference type="Pfam" id="PF14821"/>
    </source>
</evidence>